<dbReference type="Pfam" id="PF05114">
    <property type="entry name" value="MbnB_TglH_ChrH"/>
    <property type="match status" value="1"/>
</dbReference>
<organism evidence="1 2">
    <name type="scientific">Agarivorans aestuarii</name>
    <dbReference type="NCBI Taxonomy" id="1563703"/>
    <lineage>
        <taxon>Bacteria</taxon>
        <taxon>Pseudomonadati</taxon>
        <taxon>Pseudomonadota</taxon>
        <taxon>Gammaproteobacteria</taxon>
        <taxon>Alteromonadales</taxon>
        <taxon>Alteromonadaceae</taxon>
        <taxon>Agarivorans</taxon>
    </lineage>
</organism>
<protein>
    <submittedName>
        <fullName evidence="1">DUF692 domain-containing protein</fullName>
    </submittedName>
</protein>
<dbReference type="RefSeq" id="WP_329774497.1">
    <property type="nucleotide sequence ID" value="NZ_JAYDYW010000004.1"/>
</dbReference>
<dbReference type="SUPFAM" id="SSF51658">
    <property type="entry name" value="Xylose isomerase-like"/>
    <property type="match status" value="1"/>
</dbReference>
<dbReference type="PANTHER" id="PTHR42194:SF1">
    <property type="entry name" value="UPF0276 PROTEIN HI_1600"/>
    <property type="match status" value="1"/>
</dbReference>
<dbReference type="NCBIfam" id="NF003818">
    <property type="entry name" value="PRK05409.1"/>
    <property type="match status" value="1"/>
</dbReference>
<sequence length="280" mass="32203">MTKKQYGLGLRSAYAEQLLIKHQQLDWLEIHAENYFNPHSYDYHLLKQIAEHSPISVHGVGLSLGSFDALSKPHLEKLKALIDDVNPFIVSEHLSWSSINGRFYNDLLPLPYTEECLKVFIEHVNQAQDFLGRQLLIENPSAYLAYHESHIHEPDFLNQLVDATGCGLLLDINNVYVSGYNLGWDNQAYLKTLNLDAVKEIHLAGYTEKQLDNKTVLIDSHNQKVSEPVWQLYRQFQQYYANNIPTLVEWDSDFPNLEVLVEEVLQAKHIDLETSEVNCA</sequence>
<comment type="caution">
    <text evidence="1">The sequence shown here is derived from an EMBL/GenBank/DDBJ whole genome shotgun (WGS) entry which is preliminary data.</text>
</comment>
<dbReference type="InterPro" id="IPR007801">
    <property type="entry name" value="MbnB/TglH/ChrH"/>
</dbReference>
<reference evidence="2" key="1">
    <citation type="submission" date="2023-07" db="EMBL/GenBank/DDBJ databases">
        <title>Draft genome sequence of Agarivorans aestuarii strain ZMCS4, a CAZymes producing bacteria isolated from the marine brown algae Clodostephus spongiosus.</title>
        <authorList>
            <person name="Lorente B."/>
            <person name="Cabral C."/>
            <person name="Frias J."/>
            <person name="Faria J."/>
            <person name="Toubarro D."/>
        </authorList>
    </citation>
    <scope>NUCLEOTIDE SEQUENCE [LARGE SCALE GENOMIC DNA]</scope>
    <source>
        <strain evidence="2">ZMCS4</strain>
    </source>
</reference>
<accession>A0ABU7G145</accession>
<dbReference type="Proteomes" id="UP001310248">
    <property type="component" value="Unassembled WGS sequence"/>
</dbReference>
<name>A0ABU7G145_9ALTE</name>
<dbReference type="EMBL" id="JAYDYW010000004">
    <property type="protein sequence ID" value="MEE1673132.1"/>
    <property type="molecule type" value="Genomic_DNA"/>
</dbReference>
<proteinExistence type="predicted"/>
<evidence type="ECO:0000313" key="2">
    <source>
        <dbReference type="Proteomes" id="UP001310248"/>
    </source>
</evidence>
<gene>
    <name evidence="1" type="ORF">SNR37_002545</name>
</gene>
<keyword evidence="2" id="KW-1185">Reference proteome</keyword>
<dbReference type="PANTHER" id="PTHR42194">
    <property type="entry name" value="UPF0276 PROTEIN HI_1600"/>
    <property type="match status" value="1"/>
</dbReference>
<dbReference type="Gene3D" id="3.20.20.150">
    <property type="entry name" value="Divalent-metal-dependent TIM barrel enzymes"/>
    <property type="match status" value="1"/>
</dbReference>
<dbReference type="InterPro" id="IPR036237">
    <property type="entry name" value="Xyl_isomerase-like_sf"/>
</dbReference>
<evidence type="ECO:0000313" key="1">
    <source>
        <dbReference type="EMBL" id="MEE1673132.1"/>
    </source>
</evidence>
<reference evidence="1 2" key="2">
    <citation type="submission" date="2023-12" db="EMBL/GenBank/DDBJ databases">
        <authorList>
            <consortium name="Cladostephus spongiosus"/>
            <person name="Lorente B."/>
            <person name="Cabral C."/>
            <person name="Frias J."/>
            <person name="Faria J."/>
            <person name="Toubarro D."/>
        </authorList>
    </citation>
    <scope>NUCLEOTIDE SEQUENCE [LARGE SCALE GENOMIC DNA]</scope>
    <source>
        <strain evidence="1 2">ZMCS4</strain>
    </source>
</reference>